<proteinExistence type="predicted"/>
<sequence length="433" mass="46635">MKTPAVKEPSNTQQRQALVNRAVIQPSRRSLSSGVLQRKPSCACGGGCPRCQTKLNISEPGDKYEQEAERIADEVMRMPEPSVQRQMEPKEEGVIQTKAINSQVASSVPIQESSEVPPIVQEVLNSPGQPLDLETRTFMESRFGHDFSQVRVHTDEKAVESAKTVKALAYTVGHNVVFGAGQYLPKTVSGRGLLAHELTHVLQQQPNTRHMKVNNFGFTKSPAHIQQKLALTGTQGDVARVIAIINAGIDIRFQARMSASGEVEIIQSGNQGPPTPEQQFFTGRLQSLINEAGTTTVSVVSGGTSIVGSYALSQIDIADIEALGIGQPGWDARAALLHELVEQREKQLGTTAAQRAYGSPTSGSHGQGLAAELGMIGAVLESDTNLVGATANPDGTMNGTRTVIFRYPDGTRYRVTVTLSHNNITNVTRTRLP</sequence>
<protein>
    <submittedName>
        <fullName evidence="2">DUF4157 domain-containing protein</fullName>
    </submittedName>
</protein>
<dbReference type="Pfam" id="PF13699">
    <property type="entry name" value="eCIS_core"/>
    <property type="match status" value="1"/>
</dbReference>
<accession>A0A951UVW4</accession>
<name>A0A951UVW4_9CYAN</name>
<evidence type="ECO:0000259" key="1">
    <source>
        <dbReference type="Pfam" id="PF13699"/>
    </source>
</evidence>
<dbReference type="Proteomes" id="UP000729701">
    <property type="component" value="Unassembled WGS sequence"/>
</dbReference>
<evidence type="ECO:0000313" key="3">
    <source>
        <dbReference type="Proteomes" id="UP000729701"/>
    </source>
</evidence>
<dbReference type="EMBL" id="JAHHGZ010000039">
    <property type="protein sequence ID" value="MBW4671111.1"/>
    <property type="molecule type" value="Genomic_DNA"/>
</dbReference>
<feature type="domain" description="eCIS core" evidence="1">
    <location>
        <begin position="130"/>
        <end position="205"/>
    </location>
</feature>
<evidence type="ECO:0000313" key="2">
    <source>
        <dbReference type="EMBL" id="MBW4671111.1"/>
    </source>
</evidence>
<gene>
    <name evidence="2" type="ORF">KME60_27730</name>
</gene>
<organism evidence="2 3">
    <name type="scientific">Cyanomargarita calcarea GSE-NOS-MK-12-04C</name>
    <dbReference type="NCBI Taxonomy" id="2839659"/>
    <lineage>
        <taxon>Bacteria</taxon>
        <taxon>Bacillati</taxon>
        <taxon>Cyanobacteriota</taxon>
        <taxon>Cyanophyceae</taxon>
        <taxon>Nostocales</taxon>
        <taxon>Cyanomargaritaceae</taxon>
        <taxon>Cyanomargarita</taxon>
    </lineage>
</organism>
<reference evidence="2" key="2">
    <citation type="journal article" date="2022" name="Microbiol. Resour. Announc.">
        <title>Metagenome Sequencing to Explore Phylogenomics of Terrestrial Cyanobacteria.</title>
        <authorList>
            <person name="Ward R.D."/>
            <person name="Stajich J.E."/>
            <person name="Johansen J.R."/>
            <person name="Huntemann M."/>
            <person name="Clum A."/>
            <person name="Foster B."/>
            <person name="Foster B."/>
            <person name="Roux S."/>
            <person name="Palaniappan K."/>
            <person name="Varghese N."/>
            <person name="Mukherjee S."/>
            <person name="Reddy T.B.K."/>
            <person name="Daum C."/>
            <person name="Copeland A."/>
            <person name="Chen I.A."/>
            <person name="Ivanova N.N."/>
            <person name="Kyrpides N.C."/>
            <person name="Shapiro N."/>
            <person name="Eloe-Fadrosh E.A."/>
            <person name="Pietrasiak N."/>
        </authorList>
    </citation>
    <scope>NUCLEOTIDE SEQUENCE</scope>
    <source>
        <strain evidence="2">GSE-NOS-MK-12-04C</strain>
    </source>
</reference>
<comment type="caution">
    <text evidence="2">The sequence shown here is derived from an EMBL/GenBank/DDBJ whole genome shotgun (WGS) entry which is preliminary data.</text>
</comment>
<dbReference type="InterPro" id="IPR025295">
    <property type="entry name" value="eCIS_core_dom"/>
</dbReference>
<dbReference type="AlphaFoldDB" id="A0A951UVW4"/>
<reference evidence="2" key="1">
    <citation type="submission" date="2021-05" db="EMBL/GenBank/DDBJ databases">
        <authorList>
            <person name="Pietrasiak N."/>
            <person name="Ward R."/>
            <person name="Stajich J.E."/>
            <person name="Kurbessoian T."/>
        </authorList>
    </citation>
    <scope>NUCLEOTIDE SEQUENCE</scope>
    <source>
        <strain evidence="2">GSE-NOS-MK-12-04C</strain>
    </source>
</reference>